<gene>
    <name evidence="2" type="ORF">PLOB_00015998</name>
</gene>
<evidence type="ECO:0000313" key="3">
    <source>
        <dbReference type="Proteomes" id="UP001159405"/>
    </source>
</evidence>
<name>A0ABN8MV34_9CNID</name>
<protein>
    <submittedName>
        <fullName evidence="2">Uncharacterized protein</fullName>
    </submittedName>
</protein>
<feature type="compositionally biased region" description="Low complexity" evidence="1">
    <location>
        <begin position="232"/>
        <end position="242"/>
    </location>
</feature>
<proteinExistence type="predicted"/>
<feature type="region of interest" description="Disordered" evidence="1">
    <location>
        <begin position="216"/>
        <end position="245"/>
    </location>
</feature>
<dbReference type="PANTHER" id="PTHR34239">
    <property type="entry name" value="APPLE DOMAIN-CONTAINING PROTEIN"/>
    <property type="match status" value="1"/>
</dbReference>
<feature type="non-terminal residue" evidence="2">
    <location>
        <position position="488"/>
    </location>
</feature>
<dbReference type="PANTHER" id="PTHR34239:SF2">
    <property type="entry name" value="TRANSPOSABLE ELEMENT P TRANSPOSASE_THAP9 CONSERVED DOMAIN-CONTAINING PROTEIN"/>
    <property type="match status" value="1"/>
</dbReference>
<dbReference type="EMBL" id="CALNXK010000002">
    <property type="protein sequence ID" value="CAH3033663.1"/>
    <property type="molecule type" value="Genomic_DNA"/>
</dbReference>
<organism evidence="2 3">
    <name type="scientific">Porites lobata</name>
    <dbReference type="NCBI Taxonomy" id="104759"/>
    <lineage>
        <taxon>Eukaryota</taxon>
        <taxon>Metazoa</taxon>
        <taxon>Cnidaria</taxon>
        <taxon>Anthozoa</taxon>
        <taxon>Hexacorallia</taxon>
        <taxon>Scleractinia</taxon>
        <taxon>Fungiina</taxon>
        <taxon>Poritidae</taxon>
        <taxon>Porites</taxon>
    </lineage>
</organism>
<dbReference type="Proteomes" id="UP001159405">
    <property type="component" value="Unassembled WGS sequence"/>
</dbReference>
<keyword evidence="3" id="KW-1185">Reference proteome</keyword>
<evidence type="ECO:0000256" key="1">
    <source>
        <dbReference type="SAM" id="MobiDB-lite"/>
    </source>
</evidence>
<evidence type="ECO:0000313" key="2">
    <source>
        <dbReference type="EMBL" id="CAH3033663.1"/>
    </source>
</evidence>
<comment type="caution">
    <text evidence="2">The sequence shown here is derived from an EMBL/GenBank/DDBJ whole genome shotgun (WGS) entry which is preliminary data.</text>
</comment>
<accession>A0ABN8MV34</accession>
<reference evidence="2 3" key="1">
    <citation type="submission" date="2022-05" db="EMBL/GenBank/DDBJ databases">
        <authorList>
            <consortium name="Genoscope - CEA"/>
            <person name="William W."/>
        </authorList>
    </citation>
    <scope>NUCLEOTIDE SEQUENCE [LARGE SCALE GENOMIC DNA]</scope>
</reference>
<sequence>MEASLSAILDSKTTDKAAPRTGNAFLQELAQDLSVREQTSPPIHEGLAGIFNGLLSEKMPDDKIKAKLDKYTRPENINGLITPKVNPLIWSQLSATMKAQDARSQKGQNALIGSVIAMTKATDLVLAKYSQDKDLTTLLTDAIAMALQFNHEVNHSRRVAMKKELHKDYAALCNSSTVEGSSELLFGDLSKLAKDISEANKLTKGWTILFLRGGGKVRPSHSTNSRGDKYGGRSSYGSSQGNRRFHPYSKRKAYNFLGNSCFSKQRKKKDGETSHFITETWNVTNISPSCLTKEIMKGNYGYAPWRYKKSAVSSQRGQTVHSLDLKHLCVEEDKYIFDIDEHMKTSSPRNPNTRIEIARYEPDVSICPFTCLKAYINSTKVLRKDETQLFVSYVRPHKPVSRDTISRWTKETLHLCACFPPIALGRPLFQKPVPKMSLFTRSWLGLAGNPQRLFINIIISLLFKETVWPLLFWVLAHTRPFVMSILDL</sequence>